<keyword evidence="3" id="KW-0963">Cytoplasm</keyword>
<dbReference type="HAMAP" id="MF_01385">
    <property type="entry name" value="UreF"/>
    <property type="match status" value="1"/>
</dbReference>
<dbReference type="Proteomes" id="UP000238392">
    <property type="component" value="Unassembled WGS sequence"/>
</dbReference>
<dbReference type="InterPro" id="IPR002639">
    <property type="entry name" value="UreF"/>
</dbReference>
<comment type="subunit">
    <text evidence="3">UreD, UreF and UreG form a complex that acts as a GTP-hydrolysis-dependent molecular chaperone, activating the urease apoprotein by helping to assemble the nickel containing metallocenter of UreC. The UreE protein probably delivers the nickel.</text>
</comment>
<reference evidence="4 5" key="1">
    <citation type="submission" date="2018-03" db="EMBL/GenBank/DDBJ databases">
        <title>Genomic Encyclopedia of Archaeal and Bacterial Type Strains, Phase II (KMG-II): from individual species to whole genera.</title>
        <authorList>
            <person name="Goeker M."/>
        </authorList>
    </citation>
    <scope>NUCLEOTIDE SEQUENCE [LARGE SCALE GENOMIC DNA]</scope>
    <source>
        <strain evidence="4 5">DSM 100212</strain>
    </source>
</reference>
<comment type="subcellular location">
    <subcellularLocation>
        <location evidence="3">Cytoplasm</location>
    </subcellularLocation>
</comment>
<evidence type="ECO:0000256" key="1">
    <source>
        <dbReference type="ARBA" id="ARBA00022988"/>
    </source>
</evidence>
<gene>
    <name evidence="3" type="primary">ureF</name>
    <name evidence="4" type="ORF">CLV74_102149</name>
</gene>
<comment type="caution">
    <text evidence="4">The sequence shown here is derived from an EMBL/GenBank/DDBJ whole genome shotgun (WGS) entry which is preliminary data.</text>
</comment>
<evidence type="ECO:0000256" key="2">
    <source>
        <dbReference type="ARBA" id="ARBA00023186"/>
    </source>
</evidence>
<sequence length="264" mass="27850">MATGGPTVTVITTITTNPTAIRVIPITMIMPTIMTTGITITTIITATTMITVIPTDLHSPALLQMAQVVSPAFPVGSFSYSGGIEAAVARRMIRGPEELQGWLGTVLETGGLWTDAVLMAAAYRDENVADLALALIPAAPRRQEALETGQALVRHACQLWPVTVAEAAYPVALGQLGKAMDWPLVPLLQLHLQAQLSNMVINATRVMALGQARTQGMISDLSEQVLEVASKAATSTVDDLGGFAPLADVAAQSHETLGTRIFRS</sequence>
<comment type="function">
    <text evidence="3">Required for maturation of urease via the functional incorporation of the urease nickel metallocenter.</text>
</comment>
<organism evidence="4 5">
    <name type="scientific">Donghicola tyrosinivorans</name>
    <dbReference type="NCBI Taxonomy" id="1652492"/>
    <lineage>
        <taxon>Bacteria</taxon>
        <taxon>Pseudomonadati</taxon>
        <taxon>Pseudomonadota</taxon>
        <taxon>Alphaproteobacteria</taxon>
        <taxon>Rhodobacterales</taxon>
        <taxon>Roseobacteraceae</taxon>
        <taxon>Donghicola</taxon>
    </lineage>
</organism>
<dbReference type="AlphaFoldDB" id="A0A2T0X063"/>
<dbReference type="Pfam" id="PF01730">
    <property type="entry name" value="UreF"/>
    <property type="match status" value="1"/>
</dbReference>
<proteinExistence type="inferred from homology"/>
<dbReference type="GO" id="GO:0016151">
    <property type="term" value="F:nickel cation binding"/>
    <property type="evidence" value="ECO:0007669"/>
    <property type="project" value="UniProtKB-UniRule"/>
</dbReference>
<dbReference type="PANTHER" id="PTHR33620:SF1">
    <property type="entry name" value="UREASE ACCESSORY PROTEIN F"/>
    <property type="match status" value="1"/>
</dbReference>
<dbReference type="Gene3D" id="1.10.4190.10">
    <property type="entry name" value="Urease accessory protein UreF"/>
    <property type="match status" value="1"/>
</dbReference>
<dbReference type="InterPro" id="IPR038277">
    <property type="entry name" value="UreF_sf"/>
</dbReference>
<protein>
    <recommendedName>
        <fullName evidence="3">Urease accessory protein UreF</fullName>
    </recommendedName>
</protein>
<evidence type="ECO:0000313" key="4">
    <source>
        <dbReference type="EMBL" id="PRY92234.1"/>
    </source>
</evidence>
<keyword evidence="1 3" id="KW-0996">Nickel insertion</keyword>
<evidence type="ECO:0000313" key="5">
    <source>
        <dbReference type="Proteomes" id="UP000238392"/>
    </source>
</evidence>
<name>A0A2T0X063_9RHOB</name>
<keyword evidence="5" id="KW-1185">Reference proteome</keyword>
<comment type="similarity">
    <text evidence="3">Belongs to the UreF family.</text>
</comment>
<dbReference type="PANTHER" id="PTHR33620">
    <property type="entry name" value="UREASE ACCESSORY PROTEIN F"/>
    <property type="match status" value="1"/>
</dbReference>
<dbReference type="EMBL" id="PVTQ01000002">
    <property type="protein sequence ID" value="PRY92234.1"/>
    <property type="molecule type" value="Genomic_DNA"/>
</dbReference>
<dbReference type="GO" id="GO:0005737">
    <property type="term" value="C:cytoplasm"/>
    <property type="evidence" value="ECO:0007669"/>
    <property type="project" value="UniProtKB-SubCell"/>
</dbReference>
<keyword evidence="2 3" id="KW-0143">Chaperone</keyword>
<evidence type="ECO:0000256" key="3">
    <source>
        <dbReference type="HAMAP-Rule" id="MF_01385"/>
    </source>
</evidence>
<accession>A0A2T0X063</accession>